<organism evidence="3 4">
    <name type="scientific">Sorghum bicolor</name>
    <name type="common">Sorghum</name>
    <name type="synonym">Sorghum vulgare</name>
    <dbReference type="NCBI Taxonomy" id="4558"/>
    <lineage>
        <taxon>Eukaryota</taxon>
        <taxon>Viridiplantae</taxon>
        <taxon>Streptophyta</taxon>
        <taxon>Embryophyta</taxon>
        <taxon>Tracheophyta</taxon>
        <taxon>Spermatophyta</taxon>
        <taxon>Magnoliopsida</taxon>
        <taxon>Liliopsida</taxon>
        <taxon>Poales</taxon>
        <taxon>Poaceae</taxon>
        <taxon>PACMAD clade</taxon>
        <taxon>Panicoideae</taxon>
        <taxon>Andropogonodae</taxon>
        <taxon>Andropogoneae</taxon>
        <taxon>Sorghinae</taxon>
        <taxon>Sorghum</taxon>
    </lineage>
</organism>
<dbReference type="eggNOG" id="ENOG502QSWW">
    <property type="taxonomic scope" value="Eukaryota"/>
</dbReference>
<proteinExistence type="predicted"/>
<keyword evidence="1" id="KW-0812">Transmembrane</keyword>
<dbReference type="InterPro" id="IPR025315">
    <property type="entry name" value="DUF4220"/>
</dbReference>
<dbReference type="InterPro" id="IPR007658">
    <property type="entry name" value="DUF594"/>
</dbReference>
<feature type="transmembrane region" description="Helical" evidence="1">
    <location>
        <begin position="151"/>
        <end position="169"/>
    </location>
</feature>
<feature type="transmembrane region" description="Helical" evidence="1">
    <location>
        <begin position="94"/>
        <end position="113"/>
    </location>
</feature>
<keyword evidence="1" id="KW-0472">Membrane</keyword>
<evidence type="ECO:0000256" key="1">
    <source>
        <dbReference type="SAM" id="Phobius"/>
    </source>
</evidence>
<reference evidence="3 4" key="1">
    <citation type="journal article" date="2009" name="Nature">
        <title>The Sorghum bicolor genome and the diversification of grasses.</title>
        <authorList>
            <person name="Paterson A.H."/>
            <person name="Bowers J.E."/>
            <person name="Bruggmann R."/>
            <person name="Dubchak I."/>
            <person name="Grimwood J."/>
            <person name="Gundlach H."/>
            <person name="Haberer G."/>
            <person name="Hellsten U."/>
            <person name="Mitros T."/>
            <person name="Poliakov A."/>
            <person name="Schmutz J."/>
            <person name="Spannagl M."/>
            <person name="Tang H."/>
            <person name="Wang X."/>
            <person name="Wicker T."/>
            <person name="Bharti A.K."/>
            <person name="Chapman J."/>
            <person name="Feltus F.A."/>
            <person name="Gowik U."/>
            <person name="Grigoriev I.V."/>
            <person name="Lyons E."/>
            <person name="Maher C.A."/>
            <person name="Martis M."/>
            <person name="Narechania A."/>
            <person name="Otillar R.P."/>
            <person name="Penning B.W."/>
            <person name="Salamov A.A."/>
            <person name="Wang Y."/>
            <person name="Zhang L."/>
            <person name="Carpita N.C."/>
            <person name="Freeling M."/>
            <person name="Gingle A.R."/>
            <person name="Hash C.T."/>
            <person name="Keller B."/>
            <person name="Klein P."/>
            <person name="Kresovich S."/>
            <person name="McCann M.C."/>
            <person name="Ming R."/>
            <person name="Peterson D.G."/>
            <person name="Mehboob-ur-Rahman"/>
            <person name="Ware D."/>
            <person name="Westhoff P."/>
            <person name="Mayer K.F."/>
            <person name="Messing J."/>
            <person name="Rokhsar D.S."/>
        </authorList>
    </citation>
    <scope>NUCLEOTIDE SEQUENCE [LARGE SCALE GENOMIC DNA]</scope>
    <source>
        <strain evidence="4">cv. BTx623</strain>
    </source>
</reference>
<gene>
    <name evidence="3" type="ORF">SORBI_3005G217300</name>
</gene>
<dbReference type="Proteomes" id="UP000000768">
    <property type="component" value="Chromosome 5"/>
</dbReference>
<keyword evidence="1" id="KW-1133">Transmembrane helix</keyword>
<feature type="transmembrane region" description="Helical" evidence="1">
    <location>
        <begin position="30"/>
        <end position="50"/>
    </location>
</feature>
<feature type="domain" description="DUF4220" evidence="2">
    <location>
        <begin position="69"/>
        <end position="447"/>
    </location>
</feature>
<dbReference type="FunCoup" id="A0A1B6PTY7">
    <property type="interactions" value="2"/>
</dbReference>
<dbReference type="PANTHER" id="PTHR31325">
    <property type="entry name" value="OS01G0798800 PROTEIN-RELATED"/>
    <property type="match status" value="1"/>
</dbReference>
<dbReference type="Pfam" id="PF04578">
    <property type="entry name" value="DUF594"/>
    <property type="match status" value="1"/>
</dbReference>
<dbReference type="InParanoid" id="A0A1B6PTY7"/>
<protein>
    <recommendedName>
        <fullName evidence="2">DUF4220 domain-containing protein</fullName>
    </recommendedName>
</protein>
<dbReference type="EMBL" id="CM000764">
    <property type="protein sequence ID" value="KXG29134.1"/>
    <property type="molecule type" value="Genomic_DNA"/>
</dbReference>
<evidence type="ECO:0000313" key="4">
    <source>
        <dbReference type="Proteomes" id="UP000000768"/>
    </source>
</evidence>
<evidence type="ECO:0000259" key="2">
    <source>
        <dbReference type="Pfam" id="PF13968"/>
    </source>
</evidence>
<sequence length="712" mass="80835">MLDADMDLSPSPSPISSPIYDCIDSGKNHIGIVEILVVLAVAAMFILHILGSSRRRSSHGGIHALVMGVSTLSYPLVSFTIGRMRTSDWYLDDFPVWAVFMLLLLGSTDNLTVCHLNDIDNWKSIYVNHLFKGFLVVYVVVNITMLQNHHFRYLHSILAILFVGVLKWYQRIAAMRMVSKSYLCKNMKVIAEYMKHKDNQLRSFDPVTMEGYKYMVAGEKYCTKRRTGRMPWYHEDGSTSKVTTVEQIWQCTGNLLLHERGMLLKDVCLSMALSKMLNRRFAGFMLSEAKLPKTHDFVFKGLLAGDKPHQRAFRVIEEELVFVHDLYYTRYSYLYQKGRYLALCLPIIMFGLCSWLTYLIVRDRSKDDPILSDLTIFITVVLAFLELYQLYLYVASGWFKVALIRSYVTTSFLQRRGCFHEMILGLLLRLQAFRPWKNRLGQYCVIQELGHKSRASNCLHYATLRLVDKAKNKKGCKKSVKLSENVKKAIVETLLGSNGHLTNGVTSLKKNGVHGHLSWACDGGIAAEGSVTRTILVWHIATTLCEHQLDTQAKKQDVVRTASTLSQYCLQLLAFAPHLLPDHISISESILDEVIEKAGEVIEGAKTMKDKCEKLRAFGTHIGPHADEAMLVIAQGARLASYLLEHVQEMRSRWKVLSDFWAEMMLYISPSDDARAHLETLARGGEFITHLWALLTHAGVLNRVPTGPNDVV</sequence>
<feature type="transmembrane region" description="Helical" evidence="1">
    <location>
        <begin position="62"/>
        <end position="82"/>
    </location>
</feature>
<evidence type="ECO:0000313" key="3">
    <source>
        <dbReference type="EMBL" id="KXG29134.1"/>
    </source>
</evidence>
<dbReference type="AlphaFoldDB" id="A0A1B6PTY7"/>
<keyword evidence="4" id="KW-1185">Reference proteome</keyword>
<feature type="transmembrane region" description="Helical" evidence="1">
    <location>
        <begin position="340"/>
        <end position="361"/>
    </location>
</feature>
<accession>A0A1B6PTY7</accession>
<feature type="transmembrane region" description="Helical" evidence="1">
    <location>
        <begin position="376"/>
        <end position="395"/>
    </location>
</feature>
<dbReference type="Gramene" id="KXG29134">
    <property type="protein sequence ID" value="KXG29134"/>
    <property type="gene ID" value="SORBI_3005G217300"/>
</dbReference>
<dbReference type="OMA" id="PIECAGR"/>
<feature type="transmembrane region" description="Helical" evidence="1">
    <location>
        <begin position="125"/>
        <end position="145"/>
    </location>
</feature>
<dbReference type="Pfam" id="PF13968">
    <property type="entry name" value="DUF4220"/>
    <property type="match status" value="1"/>
</dbReference>
<reference evidence="4" key="2">
    <citation type="journal article" date="2018" name="Plant J.">
        <title>The Sorghum bicolor reference genome: improved assembly, gene annotations, a transcriptome atlas, and signatures of genome organization.</title>
        <authorList>
            <person name="McCormick R.F."/>
            <person name="Truong S.K."/>
            <person name="Sreedasyam A."/>
            <person name="Jenkins J."/>
            <person name="Shu S."/>
            <person name="Sims D."/>
            <person name="Kennedy M."/>
            <person name="Amirebrahimi M."/>
            <person name="Weers B.D."/>
            <person name="McKinley B."/>
            <person name="Mattison A."/>
            <person name="Morishige D.T."/>
            <person name="Grimwood J."/>
            <person name="Schmutz J."/>
            <person name="Mullet J.E."/>
        </authorList>
    </citation>
    <scope>NUCLEOTIDE SEQUENCE [LARGE SCALE GENOMIC DNA]</scope>
    <source>
        <strain evidence="4">cv. BTx623</strain>
    </source>
</reference>
<name>A0A1B6PTY7_SORBI</name>